<feature type="region of interest" description="Disordered" evidence="3">
    <location>
        <begin position="162"/>
        <end position="201"/>
    </location>
</feature>
<keyword evidence="4" id="KW-1185">Reference proteome</keyword>
<dbReference type="PANTHER" id="PTHR34224:SF2">
    <property type="entry name" value="INTERACTOR OF CONSTITUTIVE ACTIVE ROPS 4"/>
    <property type="match status" value="1"/>
</dbReference>
<dbReference type="PANTHER" id="PTHR34224">
    <property type="entry name" value="INTERACTOR OF CONSTITUTIVE ACTIVE ROPS 2, CHLOROPLASTIC-RELATED"/>
    <property type="match status" value="1"/>
</dbReference>
<gene>
    <name evidence="5" type="primary">LOC110805733</name>
</gene>
<evidence type="ECO:0000256" key="2">
    <source>
        <dbReference type="ARBA" id="ARBA00023054"/>
    </source>
</evidence>
<keyword evidence="2" id="KW-0175">Coiled coil</keyword>
<feature type="compositionally biased region" description="Basic and acidic residues" evidence="3">
    <location>
        <begin position="31"/>
        <end position="50"/>
    </location>
</feature>
<dbReference type="GeneID" id="110805733"/>
<accession>A0A9R0JFS6</accession>
<comment type="similarity">
    <text evidence="1">Belongs to the ICR family.</text>
</comment>
<dbReference type="AlphaFoldDB" id="A0A9R0JFS6"/>
<proteinExistence type="inferred from homology"/>
<evidence type="ECO:0000313" key="5">
    <source>
        <dbReference type="RefSeq" id="XP_021867051.1"/>
    </source>
</evidence>
<dbReference type="OrthoDB" id="782896at2759"/>
<feature type="region of interest" description="Disordered" evidence="3">
    <location>
        <begin position="349"/>
        <end position="373"/>
    </location>
</feature>
<reference evidence="4" key="1">
    <citation type="journal article" date="2021" name="Nat. Commun.">
        <title>Genomic analyses provide insights into spinach domestication and the genetic basis of agronomic traits.</title>
        <authorList>
            <person name="Cai X."/>
            <person name="Sun X."/>
            <person name="Xu C."/>
            <person name="Sun H."/>
            <person name="Wang X."/>
            <person name="Ge C."/>
            <person name="Zhang Z."/>
            <person name="Wang Q."/>
            <person name="Fei Z."/>
            <person name="Jiao C."/>
            <person name="Wang Q."/>
        </authorList>
    </citation>
    <scope>NUCLEOTIDE SEQUENCE [LARGE SCALE GENOMIC DNA]</scope>
    <source>
        <strain evidence="4">cv. Varoflay</strain>
    </source>
</reference>
<sequence>MPRLKGSEGPQRPSPTFRTSRHLRTSSSDSDPLHHRPITERSPRLGDHRSLRGTLSEPLKPKKLGTRITDLETQLVQAQHELKNLKDQLSSAEDAKKQAQEELHKGGTKKQQGVTRKVVGPAKPTAVAAIPKNYSRDKPGDEDVDQETDVFEVPIEKMLVEPKEAEMSHCSVKSEESSISEPEKPSLCDEASSKNKKNEEIDQMRAMMDEKEKEIRVVIEENETIKKKLDDAKSEIDLGRKREEEMVSKVKQLEQDLQVSRGKEVQLKEKLVDAEAAKELLEIEMKKMKVQTDQWKKAADAAASVLAGGVGTKGRISERCASMDNHFNSIFEPPPITGFGGYLEDPDDSFGGGKKKGSGIRMLGDLWKKKGQK</sequence>
<feature type="compositionally biased region" description="Basic and acidic residues" evidence="3">
    <location>
        <begin position="93"/>
        <end position="105"/>
    </location>
</feature>
<dbReference type="RefSeq" id="XP_021867051.1">
    <property type="nucleotide sequence ID" value="XM_022011359.2"/>
</dbReference>
<dbReference type="InterPro" id="IPR029688">
    <property type="entry name" value="ICR"/>
</dbReference>
<evidence type="ECO:0000256" key="3">
    <source>
        <dbReference type="SAM" id="MobiDB-lite"/>
    </source>
</evidence>
<protein>
    <submittedName>
        <fullName evidence="5">Interactor of constitutive active ROPs 4</fullName>
    </submittedName>
</protein>
<feature type="region of interest" description="Disordered" evidence="3">
    <location>
        <begin position="86"/>
        <end position="146"/>
    </location>
</feature>
<feature type="region of interest" description="Disordered" evidence="3">
    <location>
        <begin position="1"/>
        <end position="66"/>
    </location>
</feature>
<name>A0A9R0JFS6_SPIOL</name>
<evidence type="ECO:0000313" key="4">
    <source>
        <dbReference type="Proteomes" id="UP000813463"/>
    </source>
</evidence>
<reference evidence="5" key="2">
    <citation type="submission" date="2025-08" db="UniProtKB">
        <authorList>
            <consortium name="RefSeq"/>
        </authorList>
    </citation>
    <scope>IDENTIFICATION</scope>
    <source>
        <tissue evidence="5">Leaf</tissue>
    </source>
</reference>
<organism evidence="4 5">
    <name type="scientific">Spinacia oleracea</name>
    <name type="common">Spinach</name>
    <dbReference type="NCBI Taxonomy" id="3562"/>
    <lineage>
        <taxon>Eukaryota</taxon>
        <taxon>Viridiplantae</taxon>
        <taxon>Streptophyta</taxon>
        <taxon>Embryophyta</taxon>
        <taxon>Tracheophyta</taxon>
        <taxon>Spermatophyta</taxon>
        <taxon>Magnoliopsida</taxon>
        <taxon>eudicotyledons</taxon>
        <taxon>Gunneridae</taxon>
        <taxon>Pentapetalae</taxon>
        <taxon>Caryophyllales</taxon>
        <taxon>Chenopodiaceae</taxon>
        <taxon>Chenopodioideae</taxon>
        <taxon>Anserineae</taxon>
        <taxon>Spinacia</taxon>
    </lineage>
</organism>
<evidence type="ECO:0000256" key="1">
    <source>
        <dbReference type="ARBA" id="ARBA00009778"/>
    </source>
</evidence>
<dbReference type="Proteomes" id="UP000813463">
    <property type="component" value="Chromosome 4"/>
</dbReference>
<dbReference type="KEGG" id="soe:110805733"/>